<keyword evidence="4" id="KW-1185">Reference proteome</keyword>
<sequence>MNWLPRRVRTRFARRDALAELDPETDFHEIYRQLALYEFPWDINQALSFALFRTYAVPSIGRLLHRTGEFTRRVQKRYDDTGLLLEAVLEHGFDAEEGRAAIRRVNRMHRGYDISDDDMRYVLSTFVVTPIRWLDAYGWRRLTEDEKTASANYYRELGRHMGIPDVPATWREFTTLLDGYEAAHFRYDPGSRTVADSTLALLATFPPNHLAPRPAVDAFARSLMDEPLRRALAYRSPPRAVEVLSRKALRLRGRVVRFMPVRTEPSMFRDLPGVRSYPQGFTVEGLGTFPTGCPVTQGSDGSDTRPQHALRSDQLGGGTTTRQ</sequence>
<proteinExistence type="predicted"/>
<evidence type="ECO:0000259" key="2">
    <source>
        <dbReference type="Pfam" id="PF09995"/>
    </source>
</evidence>
<dbReference type="PANTHER" id="PTHR36124:SF1">
    <property type="entry name" value="ER-BOUND OXYGENASE MPAB_MPAB'_RUBBER OXYGENASE CATALYTIC DOMAIN-CONTAINING PROTEIN"/>
    <property type="match status" value="1"/>
</dbReference>
<name>A0ABW3VQA1_9PSEU</name>
<reference evidence="4" key="1">
    <citation type="journal article" date="2019" name="Int. J. Syst. Evol. Microbiol.">
        <title>The Global Catalogue of Microorganisms (GCM) 10K type strain sequencing project: providing services to taxonomists for standard genome sequencing and annotation.</title>
        <authorList>
            <consortium name="The Broad Institute Genomics Platform"/>
            <consortium name="The Broad Institute Genome Sequencing Center for Infectious Disease"/>
            <person name="Wu L."/>
            <person name="Ma J."/>
        </authorList>
    </citation>
    <scope>NUCLEOTIDE SEQUENCE [LARGE SCALE GENOMIC DNA]</scope>
    <source>
        <strain evidence="4">CCUG 49018</strain>
    </source>
</reference>
<gene>
    <name evidence="3" type="ORF">ACFQ34_23750</name>
</gene>
<dbReference type="PANTHER" id="PTHR36124">
    <property type="match status" value="1"/>
</dbReference>
<dbReference type="Pfam" id="PF09995">
    <property type="entry name" value="MPAB_Lcp_cat"/>
    <property type="match status" value="1"/>
</dbReference>
<dbReference type="GO" id="GO:0016491">
    <property type="term" value="F:oxidoreductase activity"/>
    <property type="evidence" value="ECO:0007669"/>
    <property type="project" value="UniProtKB-KW"/>
</dbReference>
<organism evidence="3 4">
    <name type="scientific">Pseudonocardia benzenivorans</name>
    <dbReference type="NCBI Taxonomy" id="228005"/>
    <lineage>
        <taxon>Bacteria</taxon>
        <taxon>Bacillati</taxon>
        <taxon>Actinomycetota</taxon>
        <taxon>Actinomycetes</taxon>
        <taxon>Pseudonocardiales</taxon>
        <taxon>Pseudonocardiaceae</taxon>
        <taxon>Pseudonocardia</taxon>
    </lineage>
</organism>
<protein>
    <submittedName>
        <fullName evidence="3">Oxygenase MpaB family protein</fullName>
        <ecNumber evidence="3">1.-.-.-</ecNumber>
    </submittedName>
</protein>
<comment type="caution">
    <text evidence="3">The sequence shown here is derived from an EMBL/GenBank/DDBJ whole genome shotgun (WGS) entry which is preliminary data.</text>
</comment>
<evidence type="ECO:0000313" key="3">
    <source>
        <dbReference type="EMBL" id="MFD1236314.1"/>
    </source>
</evidence>
<accession>A0ABW3VQA1</accession>
<feature type="region of interest" description="Disordered" evidence="1">
    <location>
        <begin position="292"/>
        <end position="323"/>
    </location>
</feature>
<dbReference type="InterPro" id="IPR046366">
    <property type="entry name" value="MPAB"/>
</dbReference>
<dbReference type="InterPro" id="IPR018713">
    <property type="entry name" value="MPAB/Lcp_cat_dom"/>
</dbReference>
<dbReference type="EMBL" id="JBHTMB010000217">
    <property type="protein sequence ID" value="MFD1236314.1"/>
    <property type="molecule type" value="Genomic_DNA"/>
</dbReference>
<keyword evidence="3" id="KW-0560">Oxidoreductase</keyword>
<evidence type="ECO:0000256" key="1">
    <source>
        <dbReference type="SAM" id="MobiDB-lite"/>
    </source>
</evidence>
<evidence type="ECO:0000313" key="4">
    <source>
        <dbReference type="Proteomes" id="UP001597182"/>
    </source>
</evidence>
<dbReference type="RefSeq" id="WP_013677486.1">
    <property type="nucleotide sequence ID" value="NZ_BAABKS010000053.1"/>
</dbReference>
<dbReference type="Proteomes" id="UP001597182">
    <property type="component" value="Unassembled WGS sequence"/>
</dbReference>
<feature type="domain" description="ER-bound oxygenase mpaB/mpaB'/Rubber oxygenase catalytic" evidence="2">
    <location>
        <begin position="56"/>
        <end position="249"/>
    </location>
</feature>
<dbReference type="EC" id="1.-.-.-" evidence="3"/>